<protein>
    <submittedName>
        <fullName evidence="2">Uncharacterized protein</fullName>
    </submittedName>
</protein>
<gene>
    <name evidence="2" type="ORF">PVK06_039560</name>
</gene>
<organism evidence="2 3">
    <name type="scientific">Gossypium arboreum</name>
    <name type="common">Tree cotton</name>
    <name type="synonym">Gossypium nanking</name>
    <dbReference type="NCBI Taxonomy" id="29729"/>
    <lineage>
        <taxon>Eukaryota</taxon>
        <taxon>Viridiplantae</taxon>
        <taxon>Streptophyta</taxon>
        <taxon>Embryophyta</taxon>
        <taxon>Tracheophyta</taxon>
        <taxon>Spermatophyta</taxon>
        <taxon>Magnoliopsida</taxon>
        <taxon>eudicotyledons</taxon>
        <taxon>Gunneridae</taxon>
        <taxon>Pentapetalae</taxon>
        <taxon>rosids</taxon>
        <taxon>malvids</taxon>
        <taxon>Malvales</taxon>
        <taxon>Malvaceae</taxon>
        <taxon>Malvoideae</taxon>
        <taxon>Gossypium</taxon>
    </lineage>
</organism>
<feature type="compositionally biased region" description="Basic and acidic residues" evidence="1">
    <location>
        <begin position="93"/>
        <end position="105"/>
    </location>
</feature>
<dbReference type="Proteomes" id="UP001358586">
    <property type="component" value="Chromosome 11"/>
</dbReference>
<sequence length="105" mass="11385">MSIKDINASFNPMSLDHNFQYVDALSKWLQEKENPLLDGKNADMLPVDTSDDEMNVDRSQQKNLSHSSSNATPSQSGDGPDGGGLSPIDDDDGHSSDRGEMRSSS</sequence>
<proteinExistence type="predicted"/>
<evidence type="ECO:0000313" key="3">
    <source>
        <dbReference type="Proteomes" id="UP001358586"/>
    </source>
</evidence>
<feature type="region of interest" description="Disordered" evidence="1">
    <location>
        <begin position="35"/>
        <end position="105"/>
    </location>
</feature>
<name>A0ABR0N364_GOSAR</name>
<keyword evidence="3" id="KW-1185">Reference proteome</keyword>
<feature type="compositionally biased region" description="Polar residues" evidence="1">
    <location>
        <begin position="61"/>
        <end position="72"/>
    </location>
</feature>
<comment type="caution">
    <text evidence="2">The sequence shown here is derived from an EMBL/GenBank/DDBJ whole genome shotgun (WGS) entry which is preliminary data.</text>
</comment>
<dbReference type="EMBL" id="JARKNE010000011">
    <property type="protein sequence ID" value="KAK5785018.1"/>
    <property type="molecule type" value="Genomic_DNA"/>
</dbReference>
<evidence type="ECO:0000313" key="2">
    <source>
        <dbReference type="EMBL" id="KAK5785018.1"/>
    </source>
</evidence>
<accession>A0ABR0N364</accession>
<evidence type="ECO:0000256" key="1">
    <source>
        <dbReference type="SAM" id="MobiDB-lite"/>
    </source>
</evidence>
<reference evidence="2 3" key="1">
    <citation type="submission" date="2023-03" db="EMBL/GenBank/DDBJ databases">
        <title>WGS of Gossypium arboreum.</title>
        <authorList>
            <person name="Yu D."/>
        </authorList>
    </citation>
    <scope>NUCLEOTIDE SEQUENCE [LARGE SCALE GENOMIC DNA]</scope>
    <source>
        <tissue evidence="2">Leaf</tissue>
    </source>
</reference>